<evidence type="ECO:0000313" key="4">
    <source>
        <dbReference type="Proteomes" id="UP000654075"/>
    </source>
</evidence>
<feature type="non-terminal residue" evidence="3">
    <location>
        <position position="321"/>
    </location>
</feature>
<evidence type="ECO:0000256" key="1">
    <source>
        <dbReference type="SAM" id="Coils"/>
    </source>
</evidence>
<feature type="compositionally biased region" description="Polar residues" evidence="2">
    <location>
        <begin position="163"/>
        <end position="172"/>
    </location>
</feature>
<dbReference type="EMBL" id="CAJNNV010024702">
    <property type="protein sequence ID" value="CAE8610489.1"/>
    <property type="molecule type" value="Genomic_DNA"/>
</dbReference>
<feature type="coiled-coil region" evidence="1">
    <location>
        <begin position="257"/>
        <end position="310"/>
    </location>
</feature>
<evidence type="ECO:0000313" key="3">
    <source>
        <dbReference type="EMBL" id="CAE8610489.1"/>
    </source>
</evidence>
<evidence type="ECO:0000256" key="2">
    <source>
        <dbReference type="SAM" id="MobiDB-lite"/>
    </source>
</evidence>
<feature type="compositionally biased region" description="Acidic residues" evidence="2">
    <location>
        <begin position="63"/>
        <end position="82"/>
    </location>
</feature>
<feature type="region of interest" description="Disordered" evidence="2">
    <location>
        <begin position="63"/>
        <end position="111"/>
    </location>
</feature>
<dbReference type="AlphaFoldDB" id="A0A813FIY2"/>
<accession>A0A813FIY2</accession>
<feature type="region of interest" description="Disordered" evidence="2">
    <location>
        <begin position="151"/>
        <end position="177"/>
    </location>
</feature>
<organism evidence="3 4">
    <name type="scientific">Polarella glacialis</name>
    <name type="common">Dinoflagellate</name>
    <dbReference type="NCBI Taxonomy" id="89957"/>
    <lineage>
        <taxon>Eukaryota</taxon>
        <taxon>Sar</taxon>
        <taxon>Alveolata</taxon>
        <taxon>Dinophyceae</taxon>
        <taxon>Suessiales</taxon>
        <taxon>Suessiaceae</taxon>
        <taxon>Polarella</taxon>
    </lineage>
</organism>
<keyword evidence="4" id="KW-1185">Reference proteome</keyword>
<protein>
    <submittedName>
        <fullName evidence="3">Uncharacterized protein</fullName>
    </submittedName>
</protein>
<name>A0A813FIY2_POLGL</name>
<proteinExistence type="predicted"/>
<feature type="compositionally biased region" description="Basic and acidic residues" evidence="2">
    <location>
        <begin position="83"/>
        <end position="96"/>
    </location>
</feature>
<feature type="coiled-coil region" evidence="1">
    <location>
        <begin position="119"/>
        <end position="146"/>
    </location>
</feature>
<sequence>MSESQQGGQVKQYARPQLSMWSIGQGFEGTASDWTEYVVWLVGLFALIFYLWQNNVQAFPDLDDAPDFLDEGEGEEGAEDEDKDKGETDEEQKTAKGDGSAAKRKSAGGESLQLAVTNAEESTRQLDTLHAQLRSLRAEEEARQKELVATLERGASEASSSSTKVSQETGQRLDSLARSLDSQATLLGSLKEQELRSSTESGGVLAELRRGIQAQTQTLEALMSQEPSKKIGDLSKALEGQARMLDSLKGEETGRHLAELSRALESQGRQIEAIRSQDVHKSLEAQSRQLEALRSQEAAQQSELQRALEVQSTHLQSIRAQ</sequence>
<dbReference type="Proteomes" id="UP000654075">
    <property type="component" value="Unassembled WGS sequence"/>
</dbReference>
<comment type="caution">
    <text evidence="3">The sequence shown here is derived from an EMBL/GenBank/DDBJ whole genome shotgun (WGS) entry which is preliminary data.</text>
</comment>
<keyword evidence="1" id="KW-0175">Coiled coil</keyword>
<gene>
    <name evidence="3" type="ORF">PGLA1383_LOCUS28308</name>
</gene>
<reference evidence="3" key="1">
    <citation type="submission" date="2021-02" db="EMBL/GenBank/DDBJ databases">
        <authorList>
            <person name="Dougan E. K."/>
            <person name="Rhodes N."/>
            <person name="Thang M."/>
            <person name="Chan C."/>
        </authorList>
    </citation>
    <scope>NUCLEOTIDE SEQUENCE</scope>
</reference>